<reference evidence="8" key="1">
    <citation type="submission" date="2021-11" db="EMBL/GenBank/DDBJ databases">
        <title>Vibrio ZSDE26 sp. nov. and Vibrio ZSDZ34 sp. nov., isolated from coastal seawater in Qingdao.</title>
        <authorList>
            <person name="Zhang P."/>
        </authorList>
    </citation>
    <scope>NUCLEOTIDE SEQUENCE</scope>
    <source>
        <strain evidence="8">ZSDZ34</strain>
    </source>
</reference>
<feature type="transmembrane region" description="Helical" evidence="6">
    <location>
        <begin position="69"/>
        <end position="87"/>
    </location>
</feature>
<evidence type="ECO:0000256" key="6">
    <source>
        <dbReference type="SAM" id="Phobius"/>
    </source>
</evidence>
<dbReference type="EMBL" id="JAJNNZ010000015">
    <property type="protein sequence ID" value="MCJ2378361.1"/>
    <property type="molecule type" value="Genomic_DNA"/>
</dbReference>
<dbReference type="InterPro" id="IPR010432">
    <property type="entry name" value="RDD"/>
</dbReference>
<organism evidence="8 9">
    <name type="scientific">Vibrio gelatinilyticus</name>
    <dbReference type="NCBI Taxonomy" id="2893468"/>
    <lineage>
        <taxon>Bacteria</taxon>
        <taxon>Pseudomonadati</taxon>
        <taxon>Pseudomonadota</taxon>
        <taxon>Gammaproteobacteria</taxon>
        <taxon>Vibrionales</taxon>
        <taxon>Vibrionaceae</taxon>
        <taxon>Vibrio</taxon>
    </lineage>
</organism>
<evidence type="ECO:0000256" key="5">
    <source>
        <dbReference type="ARBA" id="ARBA00023136"/>
    </source>
</evidence>
<evidence type="ECO:0000313" key="9">
    <source>
        <dbReference type="Proteomes" id="UP001139488"/>
    </source>
</evidence>
<evidence type="ECO:0000256" key="1">
    <source>
        <dbReference type="ARBA" id="ARBA00004651"/>
    </source>
</evidence>
<evidence type="ECO:0000313" key="8">
    <source>
        <dbReference type="EMBL" id="MCJ2378361.1"/>
    </source>
</evidence>
<keyword evidence="2" id="KW-1003">Cell membrane</keyword>
<dbReference type="InterPro" id="IPR051791">
    <property type="entry name" value="Pra-immunoreactive"/>
</dbReference>
<dbReference type="AlphaFoldDB" id="A0A9X1WDN1"/>
<feature type="transmembrane region" description="Helical" evidence="6">
    <location>
        <begin position="23"/>
        <end position="49"/>
    </location>
</feature>
<gene>
    <name evidence="8" type="ORF">LNL84_16195</name>
</gene>
<comment type="subcellular location">
    <subcellularLocation>
        <location evidence="1">Cell membrane</location>
        <topology evidence="1">Multi-pass membrane protein</topology>
    </subcellularLocation>
</comment>
<keyword evidence="3 6" id="KW-0812">Transmembrane</keyword>
<dbReference type="Proteomes" id="UP001139488">
    <property type="component" value="Unassembled WGS sequence"/>
</dbReference>
<comment type="caution">
    <text evidence="8">The sequence shown here is derived from an EMBL/GenBank/DDBJ whole genome shotgun (WGS) entry which is preliminary data.</text>
</comment>
<dbReference type="PANTHER" id="PTHR36115:SF10">
    <property type="entry name" value="RDD DOMAIN-CONTAINING PROTEIN"/>
    <property type="match status" value="1"/>
</dbReference>
<sequence length="157" mass="17272">MTNTSLPPAGFLRRFGALFYDSLVVLAIVMMAGGIVIAVMEALVAAGLLNYAPYSDASDLLTRHPTFSLIYTLYLAFVWIGFFAFFWTRGGQTLGMRAWKIEVQNLQGGRITMTQALIRVATSAFGLANLAVLIDPKKRGFHDIWAKTQVVVLPKAK</sequence>
<dbReference type="Pfam" id="PF06271">
    <property type="entry name" value="RDD"/>
    <property type="match status" value="1"/>
</dbReference>
<accession>A0A9X1WDN1</accession>
<proteinExistence type="predicted"/>
<keyword evidence="4 6" id="KW-1133">Transmembrane helix</keyword>
<evidence type="ECO:0000256" key="2">
    <source>
        <dbReference type="ARBA" id="ARBA00022475"/>
    </source>
</evidence>
<protein>
    <submittedName>
        <fullName evidence="8">RDD family protein</fullName>
    </submittedName>
</protein>
<evidence type="ECO:0000256" key="3">
    <source>
        <dbReference type="ARBA" id="ARBA00022692"/>
    </source>
</evidence>
<keyword evidence="5 6" id="KW-0472">Membrane</keyword>
<name>A0A9X1WDN1_9VIBR</name>
<keyword evidence="9" id="KW-1185">Reference proteome</keyword>
<dbReference type="RefSeq" id="WP_244358631.1">
    <property type="nucleotide sequence ID" value="NZ_JAJNNZ010000015.1"/>
</dbReference>
<feature type="domain" description="RDD" evidence="7">
    <location>
        <begin position="9"/>
        <end position="147"/>
    </location>
</feature>
<dbReference type="GO" id="GO:0005886">
    <property type="term" value="C:plasma membrane"/>
    <property type="evidence" value="ECO:0007669"/>
    <property type="project" value="UniProtKB-SubCell"/>
</dbReference>
<evidence type="ECO:0000256" key="4">
    <source>
        <dbReference type="ARBA" id="ARBA00022989"/>
    </source>
</evidence>
<evidence type="ECO:0000259" key="7">
    <source>
        <dbReference type="Pfam" id="PF06271"/>
    </source>
</evidence>
<dbReference type="PANTHER" id="PTHR36115">
    <property type="entry name" value="PROLINE-RICH ANTIGEN HOMOLOG-RELATED"/>
    <property type="match status" value="1"/>
</dbReference>